<dbReference type="Gene3D" id="4.10.240.10">
    <property type="entry name" value="Zn(2)-C6 fungal-type DNA-binding domain"/>
    <property type="match status" value="1"/>
</dbReference>
<feature type="compositionally biased region" description="Polar residues" evidence="9">
    <location>
        <begin position="223"/>
        <end position="232"/>
    </location>
</feature>
<feature type="compositionally biased region" description="Polar residues" evidence="9">
    <location>
        <begin position="719"/>
        <end position="747"/>
    </location>
</feature>
<dbReference type="GO" id="GO:0001216">
    <property type="term" value="F:DNA-binding transcription activator activity"/>
    <property type="evidence" value="ECO:0007669"/>
    <property type="project" value="UniProtKB-ARBA"/>
</dbReference>
<dbReference type="FunFam" id="4.10.240.10:FF:000003">
    <property type="entry name" value="C6 transcription factor (Leu3)"/>
    <property type="match status" value="1"/>
</dbReference>
<feature type="region of interest" description="Disordered" evidence="9">
    <location>
        <begin position="1"/>
        <end position="79"/>
    </location>
</feature>
<evidence type="ECO:0000259" key="10">
    <source>
        <dbReference type="PROSITE" id="PS50048"/>
    </source>
</evidence>
<name>A0A1V6Q158_9EURO</name>
<evidence type="ECO:0000256" key="6">
    <source>
        <dbReference type="ARBA" id="ARBA00023163"/>
    </source>
</evidence>
<evidence type="ECO:0000256" key="5">
    <source>
        <dbReference type="ARBA" id="ARBA00023125"/>
    </source>
</evidence>
<keyword evidence="4" id="KW-0805">Transcription regulation</keyword>
<dbReference type="PROSITE" id="PS50048">
    <property type="entry name" value="ZN2_CY6_FUNGAL_2"/>
    <property type="match status" value="1"/>
</dbReference>
<dbReference type="InterPro" id="IPR001138">
    <property type="entry name" value="Zn2Cys6_DnaBD"/>
</dbReference>
<evidence type="ECO:0000256" key="2">
    <source>
        <dbReference type="ARBA" id="ARBA00022723"/>
    </source>
</evidence>
<dbReference type="InterPro" id="IPR051089">
    <property type="entry name" value="prtT"/>
</dbReference>
<feature type="coiled-coil region" evidence="8">
    <location>
        <begin position="123"/>
        <end position="150"/>
    </location>
</feature>
<dbReference type="GO" id="GO:0006351">
    <property type="term" value="P:DNA-templated transcription"/>
    <property type="evidence" value="ECO:0007669"/>
    <property type="project" value="InterPro"/>
</dbReference>
<keyword evidence="2" id="KW-0479">Metal-binding</keyword>
<dbReference type="GO" id="GO:0000976">
    <property type="term" value="F:transcription cis-regulatory region binding"/>
    <property type="evidence" value="ECO:0007669"/>
    <property type="project" value="TreeGrafter"/>
</dbReference>
<dbReference type="EMBL" id="MDYN01000018">
    <property type="protein sequence ID" value="OQD83000.1"/>
    <property type="molecule type" value="Genomic_DNA"/>
</dbReference>
<dbReference type="AlphaFoldDB" id="A0A1V6Q158"/>
<dbReference type="OrthoDB" id="8062037at2759"/>
<dbReference type="InterPro" id="IPR036864">
    <property type="entry name" value="Zn2-C6_fun-type_DNA-bd_sf"/>
</dbReference>
<evidence type="ECO:0000313" key="11">
    <source>
        <dbReference type="EMBL" id="OQD83000.1"/>
    </source>
</evidence>
<evidence type="ECO:0000256" key="7">
    <source>
        <dbReference type="ARBA" id="ARBA00023242"/>
    </source>
</evidence>
<dbReference type="SMART" id="SM00066">
    <property type="entry name" value="GAL4"/>
    <property type="match status" value="1"/>
</dbReference>
<dbReference type="InterPro" id="IPR007219">
    <property type="entry name" value="XnlR_reg_dom"/>
</dbReference>
<keyword evidence="8" id="KW-0175">Coiled coil</keyword>
<feature type="compositionally biased region" description="Low complexity" evidence="9">
    <location>
        <begin position="151"/>
        <end position="165"/>
    </location>
</feature>
<feature type="region of interest" description="Disordered" evidence="9">
    <location>
        <begin position="713"/>
        <end position="777"/>
    </location>
</feature>
<keyword evidence="12" id="KW-1185">Reference proteome</keyword>
<accession>A0A1V6Q158</accession>
<dbReference type="Pfam" id="PF00172">
    <property type="entry name" value="Zn_clus"/>
    <property type="match status" value="1"/>
</dbReference>
<keyword evidence="6" id="KW-0804">Transcription</keyword>
<dbReference type="PANTHER" id="PTHR31845">
    <property type="entry name" value="FINGER DOMAIN PROTEIN, PUTATIVE-RELATED"/>
    <property type="match status" value="1"/>
</dbReference>
<protein>
    <recommendedName>
        <fullName evidence="10">Zn(2)-C6 fungal-type domain-containing protein</fullName>
    </recommendedName>
</protein>
<dbReference type="Pfam" id="PF04082">
    <property type="entry name" value="Fungal_trans"/>
    <property type="match status" value="1"/>
</dbReference>
<dbReference type="SUPFAM" id="SSF57701">
    <property type="entry name" value="Zn2/Cys6 DNA-binding domain"/>
    <property type="match status" value="1"/>
</dbReference>
<dbReference type="CDD" id="cd00067">
    <property type="entry name" value="GAL4"/>
    <property type="match status" value="1"/>
</dbReference>
<feature type="region of interest" description="Disordered" evidence="9">
    <location>
        <begin position="151"/>
        <end position="239"/>
    </location>
</feature>
<organism evidence="11 12">
    <name type="scientific">Penicillium antarcticum</name>
    <dbReference type="NCBI Taxonomy" id="416450"/>
    <lineage>
        <taxon>Eukaryota</taxon>
        <taxon>Fungi</taxon>
        <taxon>Dikarya</taxon>
        <taxon>Ascomycota</taxon>
        <taxon>Pezizomycotina</taxon>
        <taxon>Eurotiomycetes</taxon>
        <taxon>Eurotiomycetidae</taxon>
        <taxon>Eurotiales</taxon>
        <taxon>Aspergillaceae</taxon>
        <taxon>Penicillium</taxon>
    </lineage>
</organism>
<dbReference type="Proteomes" id="UP000191672">
    <property type="component" value="Unassembled WGS sequence"/>
</dbReference>
<feature type="domain" description="Zn(2)-C6 fungal-type" evidence="10">
    <location>
        <begin position="81"/>
        <end position="115"/>
    </location>
</feature>
<comment type="subcellular location">
    <subcellularLocation>
        <location evidence="1">Nucleus</location>
    </subcellularLocation>
</comment>
<comment type="caution">
    <text evidence="11">The sequence shown here is derived from an EMBL/GenBank/DDBJ whole genome shotgun (WGS) entry which is preliminary data.</text>
</comment>
<evidence type="ECO:0000313" key="12">
    <source>
        <dbReference type="Proteomes" id="UP000191672"/>
    </source>
</evidence>
<evidence type="ECO:0000256" key="9">
    <source>
        <dbReference type="SAM" id="MobiDB-lite"/>
    </source>
</evidence>
<keyword evidence="3" id="KW-0862">Zinc</keyword>
<evidence type="ECO:0000256" key="3">
    <source>
        <dbReference type="ARBA" id="ARBA00022833"/>
    </source>
</evidence>
<gene>
    <name evidence="11" type="ORF">PENANT_c018G00928</name>
</gene>
<evidence type="ECO:0000256" key="1">
    <source>
        <dbReference type="ARBA" id="ARBA00004123"/>
    </source>
</evidence>
<sequence>MDIDPQLQRARDGRPRVYTPTTIAADYPEPPSHMHVISNPHRDPAGPSSYSHSQSLGAEHVPTNQSPDPNDGPGDAKRARACEPCRQLKVRCDPDPEHPDGSCKRCAKARRTCIVTAPTRKRQKKTDSRVAELERKIDALTATLQTSHATGSLFAGSGSRAGSAATTQRSPSLDDHPATSRRWLSGSGESTLAGTKRGHGGEAKESAGGGLLGPRYSRPGSPSAEQISQPASKQWRRPVDAAKHETASEFVDMIDRGVIDLKSATSAFERYIYQMAPEFPFVIFPPGTGMADVRRTKPFLFLAIMAIAVGTFNPEAQMTLINEHYRSIAEEVVVKGHKTLELLQAIMVGTIWYLPPDNFDEIKFYTMTQMAVAMAMELGMNRRLSVNKKGFNMIRDLIIKKPSGPAFDPEGPEARRTWVGCYYLSVQMAAALRRVHLVTWQPYMDECLEILDNHPDALPSDRNLKWWARLGNIMEDAGVRFSSDDVGSIVTFADSRAWHEIKAFENRLSRWRAEVPREVYTGPMIHTESVLSIFIHESVMSLDYNTVNNSPHDLPSASVAAVIDALTSTIRSIHQSLDIISSIEIDRLISLPTSSIARTSYPVVGLIKIYSLYMSPDSRIGQILDVQSLKLDYYLDKVIAQYRAGAARDGGRVLAKFGNILVLLRNWFVKKRDQGDHGQELKELFSAGNQPSQPRQQMAPGMTPLHFLSEVAMGDPANRPSTQNPQRQVYPTDQSPERTQTPSSNSYPDPALQAKRPTPPTPWPSYQAQTTLSATDPTLESRSYYQPYSQTEQPQSYPDIQTTVTQGYPDVSVAGMQLAPPMGMAEVGVNAGAGFGDPYYTLNNMIDEGLFTFPLSFDGNFGFF</sequence>
<dbReference type="GO" id="GO:0008270">
    <property type="term" value="F:zinc ion binding"/>
    <property type="evidence" value="ECO:0007669"/>
    <property type="project" value="InterPro"/>
</dbReference>
<dbReference type="GO" id="GO:0005634">
    <property type="term" value="C:nucleus"/>
    <property type="evidence" value="ECO:0007669"/>
    <property type="project" value="UniProtKB-SubCell"/>
</dbReference>
<keyword evidence="5" id="KW-0238">DNA-binding</keyword>
<dbReference type="STRING" id="416450.A0A1V6Q158"/>
<feature type="compositionally biased region" description="Polar residues" evidence="9">
    <location>
        <begin position="764"/>
        <end position="777"/>
    </location>
</feature>
<proteinExistence type="predicted"/>
<evidence type="ECO:0000256" key="4">
    <source>
        <dbReference type="ARBA" id="ARBA00023015"/>
    </source>
</evidence>
<dbReference type="PANTHER" id="PTHR31845:SF39">
    <property type="entry name" value="TRANSCRIPTION FACTOR PBCR-RELATED"/>
    <property type="match status" value="1"/>
</dbReference>
<dbReference type="PROSITE" id="PS00463">
    <property type="entry name" value="ZN2_CY6_FUNGAL_1"/>
    <property type="match status" value="1"/>
</dbReference>
<evidence type="ECO:0000256" key="8">
    <source>
        <dbReference type="SAM" id="Coils"/>
    </source>
</evidence>
<keyword evidence="7" id="KW-0539">Nucleus</keyword>
<reference evidence="12" key="1">
    <citation type="journal article" date="2017" name="Nat. Microbiol.">
        <title>Global analysis of biosynthetic gene clusters reveals vast potential of secondary metabolite production in Penicillium species.</title>
        <authorList>
            <person name="Nielsen J.C."/>
            <person name="Grijseels S."/>
            <person name="Prigent S."/>
            <person name="Ji B."/>
            <person name="Dainat J."/>
            <person name="Nielsen K.F."/>
            <person name="Frisvad J.C."/>
            <person name="Workman M."/>
            <person name="Nielsen J."/>
        </authorList>
    </citation>
    <scope>NUCLEOTIDE SEQUENCE [LARGE SCALE GENOMIC DNA]</scope>
    <source>
        <strain evidence="12">IBT 31811</strain>
    </source>
</reference>
<feature type="compositionally biased region" description="Polar residues" evidence="9">
    <location>
        <begin position="48"/>
        <end position="68"/>
    </location>
</feature>
<dbReference type="CDD" id="cd12148">
    <property type="entry name" value="fungal_TF_MHR"/>
    <property type="match status" value="1"/>
</dbReference>
<dbReference type="GO" id="GO:0000981">
    <property type="term" value="F:DNA-binding transcription factor activity, RNA polymerase II-specific"/>
    <property type="evidence" value="ECO:0007669"/>
    <property type="project" value="InterPro"/>
</dbReference>